<proteinExistence type="predicted"/>
<comment type="caution">
    <text evidence="1">The sequence shown here is derived from an EMBL/GenBank/DDBJ whole genome shotgun (WGS) entry which is preliminary data.</text>
</comment>
<sequence>MQCESPLKHAAPLSNAKLISFALFLRHGLRAPINRHEYLSKSDRGTWICDFRIFRSTS</sequence>
<reference evidence="1 2" key="1">
    <citation type="submission" date="2024-04" db="EMBL/GenBank/DDBJ databases">
        <title>Tritrichomonas musculus Genome.</title>
        <authorList>
            <person name="Alves-Ferreira E."/>
            <person name="Grigg M."/>
            <person name="Lorenzi H."/>
            <person name="Galac M."/>
        </authorList>
    </citation>
    <scope>NUCLEOTIDE SEQUENCE [LARGE SCALE GENOMIC DNA]</scope>
    <source>
        <strain evidence="1 2">EAF2021</strain>
    </source>
</reference>
<dbReference type="EMBL" id="JAPFFF010000012">
    <property type="protein sequence ID" value="KAK8876216.1"/>
    <property type="molecule type" value="Genomic_DNA"/>
</dbReference>
<dbReference type="Proteomes" id="UP001470230">
    <property type="component" value="Unassembled WGS sequence"/>
</dbReference>
<organism evidence="1 2">
    <name type="scientific">Tritrichomonas musculus</name>
    <dbReference type="NCBI Taxonomy" id="1915356"/>
    <lineage>
        <taxon>Eukaryota</taxon>
        <taxon>Metamonada</taxon>
        <taxon>Parabasalia</taxon>
        <taxon>Tritrichomonadida</taxon>
        <taxon>Tritrichomonadidae</taxon>
        <taxon>Tritrichomonas</taxon>
    </lineage>
</organism>
<keyword evidence="2" id="KW-1185">Reference proteome</keyword>
<name>A0ABR2JEK5_9EUKA</name>
<evidence type="ECO:0000313" key="1">
    <source>
        <dbReference type="EMBL" id="KAK8876216.1"/>
    </source>
</evidence>
<evidence type="ECO:0000313" key="2">
    <source>
        <dbReference type="Proteomes" id="UP001470230"/>
    </source>
</evidence>
<gene>
    <name evidence="1" type="ORF">M9Y10_006407</name>
</gene>
<protein>
    <submittedName>
        <fullName evidence="1">Uncharacterized protein</fullName>
    </submittedName>
</protein>
<accession>A0ABR2JEK5</accession>